<evidence type="ECO:0000313" key="1">
    <source>
        <dbReference type="EMBL" id="MBP1971183.1"/>
    </source>
</evidence>
<dbReference type="Proteomes" id="UP001519345">
    <property type="component" value="Unassembled WGS sequence"/>
</dbReference>
<dbReference type="RefSeq" id="WP_209464252.1">
    <property type="nucleotide sequence ID" value="NZ_CP110224.1"/>
</dbReference>
<sequence length="53" mass="5969">MSEQEKYKNMLKRVIEETESHKIKSSQELVQTLVSELTNSVSAKSNKTGTVAK</sequence>
<proteinExistence type="predicted"/>
<comment type="caution">
    <text evidence="1">The sequence shown here is derived from an EMBL/GenBank/DDBJ whole genome shotgun (WGS) entry which is preliminary data.</text>
</comment>
<accession>A0ABS4IK04</accession>
<keyword evidence="2" id="KW-1185">Reference proteome</keyword>
<protein>
    <submittedName>
        <fullName evidence="1">Uncharacterized protein</fullName>
    </submittedName>
</protein>
<name>A0ABS4IK04_9BACI</name>
<reference evidence="1 2" key="1">
    <citation type="submission" date="2021-03" db="EMBL/GenBank/DDBJ databases">
        <title>Genomic Encyclopedia of Type Strains, Phase IV (KMG-IV): sequencing the most valuable type-strain genomes for metagenomic binning, comparative biology and taxonomic classification.</title>
        <authorList>
            <person name="Goeker M."/>
        </authorList>
    </citation>
    <scope>NUCLEOTIDE SEQUENCE [LARGE SCALE GENOMIC DNA]</scope>
    <source>
        <strain evidence="1 2">DSM 25609</strain>
    </source>
</reference>
<gene>
    <name evidence="1" type="ORF">J2Z83_003322</name>
</gene>
<evidence type="ECO:0000313" key="2">
    <source>
        <dbReference type="Proteomes" id="UP001519345"/>
    </source>
</evidence>
<dbReference type="EMBL" id="JAGGKX010000022">
    <property type="protein sequence ID" value="MBP1971183.1"/>
    <property type="molecule type" value="Genomic_DNA"/>
</dbReference>
<organism evidence="1 2">
    <name type="scientific">Virgibacillus natechei</name>
    <dbReference type="NCBI Taxonomy" id="1216297"/>
    <lineage>
        <taxon>Bacteria</taxon>
        <taxon>Bacillati</taxon>
        <taxon>Bacillota</taxon>
        <taxon>Bacilli</taxon>
        <taxon>Bacillales</taxon>
        <taxon>Bacillaceae</taxon>
        <taxon>Virgibacillus</taxon>
    </lineage>
</organism>